<reference evidence="3 4" key="1">
    <citation type="journal article" date="2007" name="Nature">
        <title>Evolution of genes and genomes on the Drosophila phylogeny.</title>
        <authorList>
            <consortium name="Drosophila 12 Genomes Consortium"/>
            <person name="Clark A.G."/>
            <person name="Eisen M.B."/>
            <person name="Smith D.R."/>
            <person name="Bergman C.M."/>
            <person name="Oliver B."/>
            <person name="Markow T.A."/>
            <person name="Kaufman T.C."/>
            <person name="Kellis M."/>
            <person name="Gelbart W."/>
            <person name="Iyer V.N."/>
            <person name="Pollard D.A."/>
            <person name="Sackton T.B."/>
            <person name="Larracuente A.M."/>
            <person name="Singh N.D."/>
            <person name="Abad J.P."/>
            <person name="Abt D.N."/>
            <person name="Adryan B."/>
            <person name="Aguade M."/>
            <person name="Akashi H."/>
            <person name="Anderson W.W."/>
            <person name="Aquadro C.F."/>
            <person name="Ardell D.H."/>
            <person name="Arguello R."/>
            <person name="Artieri C.G."/>
            <person name="Barbash D.A."/>
            <person name="Barker D."/>
            <person name="Barsanti P."/>
            <person name="Batterham P."/>
            <person name="Batzoglou S."/>
            <person name="Begun D."/>
            <person name="Bhutkar A."/>
            <person name="Blanco E."/>
            <person name="Bosak S.A."/>
            <person name="Bradley R.K."/>
            <person name="Brand A.D."/>
            <person name="Brent M.R."/>
            <person name="Brooks A.N."/>
            <person name="Brown R.H."/>
            <person name="Butlin R.K."/>
            <person name="Caggese C."/>
            <person name="Calvi B.R."/>
            <person name="Bernardo de Carvalho A."/>
            <person name="Caspi A."/>
            <person name="Castrezana S."/>
            <person name="Celniker S.E."/>
            <person name="Chang J.L."/>
            <person name="Chapple C."/>
            <person name="Chatterji S."/>
            <person name="Chinwalla A."/>
            <person name="Civetta A."/>
            <person name="Clifton S.W."/>
            <person name="Comeron J.M."/>
            <person name="Costello J.C."/>
            <person name="Coyne J.A."/>
            <person name="Daub J."/>
            <person name="David R.G."/>
            <person name="Delcher A.L."/>
            <person name="Delehaunty K."/>
            <person name="Do C.B."/>
            <person name="Ebling H."/>
            <person name="Edwards K."/>
            <person name="Eickbush T."/>
            <person name="Evans J.D."/>
            <person name="Filipski A."/>
            <person name="Findeiss S."/>
            <person name="Freyhult E."/>
            <person name="Fulton L."/>
            <person name="Fulton R."/>
            <person name="Garcia A.C."/>
            <person name="Gardiner A."/>
            <person name="Garfield D.A."/>
            <person name="Garvin B.E."/>
            <person name="Gibson G."/>
            <person name="Gilbert D."/>
            <person name="Gnerre S."/>
            <person name="Godfrey J."/>
            <person name="Good R."/>
            <person name="Gotea V."/>
            <person name="Gravely B."/>
            <person name="Greenberg A.J."/>
            <person name="Griffiths-Jones S."/>
            <person name="Gross S."/>
            <person name="Guigo R."/>
            <person name="Gustafson E.A."/>
            <person name="Haerty W."/>
            <person name="Hahn M.W."/>
            <person name="Halligan D.L."/>
            <person name="Halpern A.L."/>
            <person name="Halter G.M."/>
            <person name="Han M.V."/>
            <person name="Heger A."/>
            <person name="Hillier L."/>
            <person name="Hinrichs A.S."/>
            <person name="Holmes I."/>
            <person name="Hoskins R.A."/>
            <person name="Hubisz M.J."/>
            <person name="Hultmark D."/>
            <person name="Huntley M.A."/>
            <person name="Jaffe D.B."/>
            <person name="Jagadeeshan S."/>
            <person name="Jeck W.R."/>
            <person name="Johnson J."/>
            <person name="Jones C.D."/>
            <person name="Jordan W.C."/>
            <person name="Karpen G.H."/>
            <person name="Kataoka E."/>
            <person name="Keightley P.D."/>
            <person name="Kheradpour P."/>
            <person name="Kirkness E.F."/>
            <person name="Koerich L.B."/>
            <person name="Kristiansen K."/>
            <person name="Kudrna D."/>
            <person name="Kulathinal R.J."/>
            <person name="Kumar S."/>
            <person name="Kwok R."/>
            <person name="Lander E."/>
            <person name="Langley C.H."/>
            <person name="Lapoint R."/>
            <person name="Lazzaro B.P."/>
            <person name="Lee S.J."/>
            <person name="Levesque L."/>
            <person name="Li R."/>
            <person name="Lin C.F."/>
            <person name="Lin M.F."/>
            <person name="Lindblad-Toh K."/>
            <person name="Llopart A."/>
            <person name="Long M."/>
            <person name="Low L."/>
            <person name="Lozovsky E."/>
            <person name="Lu J."/>
            <person name="Luo M."/>
            <person name="Machado C.A."/>
            <person name="Makalowski W."/>
            <person name="Marzo M."/>
            <person name="Matsuda M."/>
            <person name="Matzkin L."/>
            <person name="McAllister B."/>
            <person name="McBride C.S."/>
            <person name="McKernan B."/>
            <person name="McKernan K."/>
            <person name="Mendez-Lago M."/>
            <person name="Minx P."/>
            <person name="Mollenhauer M.U."/>
            <person name="Montooth K."/>
            <person name="Mount S.M."/>
            <person name="Mu X."/>
            <person name="Myers E."/>
            <person name="Negre B."/>
            <person name="Newfeld S."/>
            <person name="Nielsen R."/>
            <person name="Noor M.A."/>
            <person name="O'Grady P."/>
            <person name="Pachter L."/>
            <person name="Papaceit M."/>
            <person name="Parisi M.J."/>
            <person name="Parisi M."/>
            <person name="Parts L."/>
            <person name="Pedersen J.S."/>
            <person name="Pesole G."/>
            <person name="Phillippy A.M."/>
            <person name="Ponting C.P."/>
            <person name="Pop M."/>
            <person name="Porcelli D."/>
            <person name="Powell J.R."/>
            <person name="Prohaska S."/>
            <person name="Pruitt K."/>
            <person name="Puig M."/>
            <person name="Quesneville H."/>
            <person name="Ram K.R."/>
            <person name="Rand D."/>
            <person name="Rasmussen M.D."/>
            <person name="Reed L.K."/>
            <person name="Reenan R."/>
            <person name="Reily A."/>
            <person name="Remington K.A."/>
            <person name="Rieger T.T."/>
            <person name="Ritchie M.G."/>
            <person name="Robin C."/>
            <person name="Rogers Y.H."/>
            <person name="Rohde C."/>
            <person name="Rozas J."/>
            <person name="Rubenfield M.J."/>
            <person name="Ruiz A."/>
            <person name="Russo S."/>
            <person name="Salzberg S.L."/>
            <person name="Sanchez-Gracia A."/>
            <person name="Saranga D.J."/>
            <person name="Sato H."/>
            <person name="Schaeffer S.W."/>
            <person name="Schatz M.C."/>
            <person name="Schlenke T."/>
            <person name="Schwartz R."/>
            <person name="Segarra C."/>
            <person name="Singh R.S."/>
            <person name="Sirot L."/>
            <person name="Sirota M."/>
            <person name="Sisneros N.B."/>
            <person name="Smith C.D."/>
            <person name="Smith T.F."/>
            <person name="Spieth J."/>
            <person name="Stage D.E."/>
            <person name="Stark A."/>
            <person name="Stephan W."/>
            <person name="Strausberg R.L."/>
            <person name="Strempel S."/>
            <person name="Sturgill D."/>
            <person name="Sutton G."/>
            <person name="Sutton G.G."/>
            <person name="Tao W."/>
            <person name="Teichmann S."/>
            <person name="Tobari Y.N."/>
            <person name="Tomimura Y."/>
            <person name="Tsolas J.M."/>
            <person name="Valente V.L."/>
            <person name="Venter E."/>
            <person name="Venter J.C."/>
            <person name="Vicario S."/>
            <person name="Vieira F.G."/>
            <person name="Vilella A.J."/>
            <person name="Villasante A."/>
            <person name="Walenz B."/>
            <person name="Wang J."/>
            <person name="Wasserman M."/>
            <person name="Watts T."/>
            <person name="Wilson D."/>
            <person name="Wilson R.K."/>
            <person name="Wing R.A."/>
            <person name="Wolfner M.F."/>
            <person name="Wong A."/>
            <person name="Wong G.K."/>
            <person name="Wu C.I."/>
            <person name="Wu G."/>
            <person name="Yamamoto D."/>
            <person name="Yang H.P."/>
            <person name="Yang S.P."/>
            <person name="Yorke J.A."/>
            <person name="Yoshida K."/>
            <person name="Zdobnov E."/>
            <person name="Zhang P."/>
            <person name="Zhang Y."/>
            <person name="Zimin A.V."/>
            <person name="Baldwin J."/>
            <person name="Abdouelleil A."/>
            <person name="Abdulkadir J."/>
            <person name="Abebe A."/>
            <person name="Abera B."/>
            <person name="Abreu J."/>
            <person name="Acer S.C."/>
            <person name="Aftuck L."/>
            <person name="Alexander A."/>
            <person name="An P."/>
            <person name="Anderson E."/>
            <person name="Anderson S."/>
            <person name="Arachi H."/>
            <person name="Azer M."/>
            <person name="Bachantsang P."/>
            <person name="Barry A."/>
            <person name="Bayul T."/>
            <person name="Berlin A."/>
            <person name="Bessette D."/>
            <person name="Bloom T."/>
            <person name="Blye J."/>
            <person name="Boguslavskiy L."/>
            <person name="Bonnet C."/>
            <person name="Boukhgalter B."/>
            <person name="Bourzgui I."/>
            <person name="Brown A."/>
            <person name="Cahill P."/>
            <person name="Channer S."/>
            <person name="Cheshatsang Y."/>
            <person name="Chuda L."/>
            <person name="Citroen M."/>
            <person name="Collymore A."/>
            <person name="Cooke P."/>
            <person name="Costello M."/>
            <person name="D'Aco K."/>
            <person name="Daza R."/>
            <person name="De Haan G."/>
            <person name="DeGray S."/>
            <person name="DeMaso C."/>
            <person name="Dhargay N."/>
            <person name="Dooley K."/>
            <person name="Dooley E."/>
            <person name="Doricent M."/>
            <person name="Dorje P."/>
            <person name="Dorjee K."/>
            <person name="Dupes A."/>
            <person name="Elong R."/>
            <person name="Falk J."/>
            <person name="Farina A."/>
            <person name="Faro S."/>
            <person name="Ferguson D."/>
            <person name="Fisher S."/>
            <person name="Foley C.D."/>
            <person name="Franke A."/>
            <person name="Friedrich D."/>
            <person name="Gadbois L."/>
            <person name="Gearin G."/>
            <person name="Gearin C.R."/>
            <person name="Giannoukos G."/>
            <person name="Goode T."/>
            <person name="Graham J."/>
            <person name="Grandbois E."/>
            <person name="Grewal S."/>
            <person name="Gyaltsen K."/>
            <person name="Hafez N."/>
            <person name="Hagos B."/>
            <person name="Hall J."/>
            <person name="Henson C."/>
            <person name="Hollinger A."/>
            <person name="Honan T."/>
            <person name="Huard M.D."/>
            <person name="Hughes L."/>
            <person name="Hurhula B."/>
            <person name="Husby M.E."/>
            <person name="Kamat A."/>
            <person name="Kanga B."/>
            <person name="Kashin S."/>
            <person name="Khazanovich D."/>
            <person name="Kisner P."/>
            <person name="Lance K."/>
            <person name="Lara M."/>
            <person name="Lee W."/>
            <person name="Lennon N."/>
            <person name="Letendre F."/>
            <person name="LeVine R."/>
            <person name="Lipovsky A."/>
            <person name="Liu X."/>
            <person name="Liu J."/>
            <person name="Liu S."/>
            <person name="Lokyitsang T."/>
            <person name="Lokyitsang Y."/>
            <person name="Lubonja R."/>
            <person name="Lui A."/>
            <person name="MacDonald P."/>
            <person name="Magnisalis V."/>
            <person name="Maru K."/>
            <person name="Matthews C."/>
            <person name="McCusker W."/>
            <person name="McDonough S."/>
            <person name="Mehta T."/>
            <person name="Meldrim J."/>
            <person name="Meneus L."/>
            <person name="Mihai O."/>
            <person name="Mihalev A."/>
            <person name="Mihova T."/>
            <person name="Mittelman R."/>
            <person name="Mlenga V."/>
            <person name="Montmayeur A."/>
            <person name="Mulrain L."/>
            <person name="Navidi A."/>
            <person name="Naylor J."/>
            <person name="Negash T."/>
            <person name="Nguyen T."/>
            <person name="Nguyen N."/>
            <person name="Nicol R."/>
            <person name="Norbu C."/>
            <person name="Norbu N."/>
            <person name="Novod N."/>
            <person name="O'Neill B."/>
            <person name="Osman S."/>
            <person name="Markiewicz E."/>
            <person name="Oyono O.L."/>
            <person name="Patti C."/>
            <person name="Phunkhang P."/>
            <person name="Pierre F."/>
            <person name="Priest M."/>
            <person name="Raghuraman S."/>
            <person name="Rege F."/>
            <person name="Reyes R."/>
            <person name="Rise C."/>
            <person name="Rogov P."/>
            <person name="Ross K."/>
            <person name="Ryan E."/>
            <person name="Settipalli S."/>
            <person name="Shea T."/>
            <person name="Sherpa N."/>
            <person name="Shi L."/>
            <person name="Shih D."/>
            <person name="Sparrow T."/>
            <person name="Spaulding J."/>
            <person name="Stalker J."/>
            <person name="Stange-Thomann N."/>
            <person name="Stavropoulos S."/>
            <person name="Stone C."/>
            <person name="Strader C."/>
            <person name="Tesfaye S."/>
            <person name="Thomson T."/>
            <person name="Thoulutsang Y."/>
            <person name="Thoulutsang D."/>
            <person name="Topham K."/>
            <person name="Topping I."/>
            <person name="Tsamla T."/>
            <person name="Vassiliev H."/>
            <person name="Vo A."/>
            <person name="Wangchuk T."/>
            <person name="Wangdi T."/>
            <person name="Weiand M."/>
            <person name="Wilkinson J."/>
            <person name="Wilson A."/>
            <person name="Yadav S."/>
            <person name="Young G."/>
            <person name="Yu Q."/>
            <person name="Zembek L."/>
            <person name="Zhong D."/>
            <person name="Zimmer A."/>
            <person name="Zwirko Z."/>
            <person name="Jaffe D.B."/>
            <person name="Alvarez P."/>
            <person name="Brockman W."/>
            <person name="Butler J."/>
            <person name="Chin C."/>
            <person name="Gnerre S."/>
            <person name="Grabherr M."/>
            <person name="Kleber M."/>
            <person name="Mauceli E."/>
            <person name="MacCallum I."/>
        </authorList>
    </citation>
    <scope>NUCLEOTIDE SEQUENCE [LARGE SCALE GENOMIC DNA]</scope>
    <source>
        <strain evidence="4">Tucson 15010-1051.87</strain>
    </source>
</reference>
<protein>
    <submittedName>
        <fullName evidence="3">Uncharacterized protein</fullName>
    </submittedName>
</protein>
<evidence type="ECO:0000256" key="2">
    <source>
        <dbReference type="SAM" id="MobiDB-lite"/>
    </source>
</evidence>
<dbReference type="AlphaFoldDB" id="B4LBK5"/>
<dbReference type="OrthoDB" id="7872884at2759"/>
<dbReference type="Proteomes" id="UP000008792">
    <property type="component" value="Unassembled WGS sequence"/>
</dbReference>
<feature type="coiled-coil region" evidence="1">
    <location>
        <begin position="519"/>
        <end position="621"/>
    </location>
</feature>
<feature type="compositionally biased region" description="Basic and acidic residues" evidence="2">
    <location>
        <begin position="15"/>
        <end position="76"/>
    </location>
</feature>
<dbReference type="InParanoid" id="B4LBK5"/>
<evidence type="ECO:0000256" key="1">
    <source>
        <dbReference type="SAM" id="Coils"/>
    </source>
</evidence>
<proteinExistence type="predicted"/>
<keyword evidence="1" id="KW-0175">Coiled coil</keyword>
<feature type="compositionally biased region" description="Low complexity" evidence="2">
    <location>
        <begin position="384"/>
        <end position="393"/>
    </location>
</feature>
<evidence type="ECO:0000313" key="4">
    <source>
        <dbReference type="Proteomes" id="UP000008792"/>
    </source>
</evidence>
<feature type="region of interest" description="Disordered" evidence="2">
    <location>
        <begin position="322"/>
        <end position="393"/>
    </location>
</feature>
<dbReference type="HOGENOM" id="CLU_361033_0_0_1"/>
<dbReference type="STRING" id="7244.B4LBK5"/>
<feature type="region of interest" description="Disordered" evidence="2">
    <location>
        <begin position="1"/>
        <end position="76"/>
    </location>
</feature>
<dbReference type="eggNOG" id="ENOG502QURB">
    <property type="taxonomic scope" value="Eukaryota"/>
</dbReference>
<name>B4LBK5_DROVI</name>
<feature type="region of interest" description="Disordered" evidence="2">
    <location>
        <begin position="681"/>
        <end position="700"/>
    </location>
</feature>
<feature type="compositionally biased region" description="Polar residues" evidence="2">
    <location>
        <begin position="1"/>
        <end position="10"/>
    </location>
</feature>
<organism evidence="3 4">
    <name type="scientific">Drosophila virilis</name>
    <name type="common">Fruit fly</name>
    <dbReference type="NCBI Taxonomy" id="7244"/>
    <lineage>
        <taxon>Eukaryota</taxon>
        <taxon>Metazoa</taxon>
        <taxon>Ecdysozoa</taxon>
        <taxon>Arthropoda</taxon>
        <taxon>Hexapoda</taxon>
        <taxon>Insecta</taxon>
        <taxon>Pterygota</taxon>
        <taxon>Neoptera</taxon>
        <taxon>Endopterygota</taxon>
        <taxon>Diptera</taxon>
        <taxon>Brachycera</taxon>
        <taxon>Muscomorpha</taxon>
        <taxon>Ephydroidea</taxon>
        <taxon>Drosophilidae</taxon>
        <taxon>Drosophila</taxon>
    </lineage>
</organism>
<evidence type="ECO:0000313" key="3">
    <source>
        <dbReference type="EMBL" id="EDW70815.2"/>
    </source>
</evidence>
<accession>B4LBK5</accession>
<dbReference type="EMBL" id="CH940647">
    <property type="protein sequence ID" value="EDW70815.2"/>
    <property type="molecule type" value="Genomic_DNA"/>
</dbReference>
<gene>
    <name evidence="3" type="primary">Dvir\GJ11336</name>
    <name evidence="3" type="ORF">Dvir_GJ11336</name>
</gene>
<sequence>MEPSDSSFQPDMTADDSKSESESESETTHKIELTGIGNRKDTDSINGSNHEEGEPKSGEANKAEESRLKEREDRPLVLEERHSLSIAETKKRRASVYSNENLFIPKELARGELHLRRQHSAVNLLDQISRNSDYCIRMLKFPVGSGRARFVAQQMKRRKTRKSKALPRLLPDVLNLDENRAAKLVDPAKEELCIKRESNDEILPLNMPNLDADRNQLHSDDECCVILEDIVNGSLPESEEDGTEELIQRVSRRQLKRAARSELEPTREDQMLAEKQELTQLPVFRWHNPHYSDQDIKMGIREDLERISLSVSEVAATADAVGEPQLRRVEEEQLAQQEEPVSSGLGAPTPMLETDQQLLSQRPVGGEEQLETSEPVGEVRHARQQQQQPVQSLQHVANMPCSMPAERGTTLSSLSSIEEQRTDLQQQFMQRIILPRFYGADLGASNHAINLLNDNIQQHFMESLMPSELLQQWSKQHFEKYAYSRPATQQQLPLLLPQQPAQTLRQQQQQQSYLQEQHLEAGQKELHQLNAQYQQLKCQQDEQLKNINKTLKEIYANRLLCERQHAEYHRSFMHKMVESKKQEENLQAHKNQLKRQLQAELSSLEQRISEKERQLQDRTRTWQHCQQQQQQLQQQQQQSVYPPRLQCFQDAFSPCIETRLPPTSQLETQRRLMPAPPPATYCVDNMQPPVAATGNSSSDGIMRRRHTIDYRAGNILSNARSYQEQHLMQSHLAAHTDALSYPQGANFSSFAPATATNNILAAQRFTRSETPISNARHQVNQAIEQTAITAFISNYVSNYFNDME</sequence>
<keyword evidence="4" id="KW-1185">Reference proteome</keyword>